<dbReference type="AlphaFoldDB" id="A0A4R5KDH6"/>
<gene>
    <name evidence="7" type="ORF">E1757_27715</name>
</gene>
<dbReference type="OrthoDB" id="9805416at2"/>
<comment type="caution">
    <text evidence="7">The sequence shown here is derived from an EMBL/GenBank/DDBJ whole genome shotgun (WGS) entry which is preliminary data.</text>
</comment>
<protein>
    <submittedName>
        <fullName evidence="7">Hydroxyacid dehydrogenase</fullName>
    </submittedName>
</protein>
<dbReference type="Pfam" id="PF02826">
    <property type="entry name" value="2-Hacid_dh_C"/>
    <property type="match status" value="1"/>
</dbReference>
<evidence type="ECO:0000256" key="2">
    <source>
        <dbReference type="ARBA" id="ARBA00023002"/>
    </source>
</evidence>
<keyword evidence="3" id="KW-0520">NAD</keyword>
<evidence type="ECO:0000256" key="1">
    <source>
        <dbReference type="ARBA" id="ARBA00005854"/>
    </source>
</evidence>
<dbReference type="PANTHER" id="PTHR42789:SF1">
    <property type="entry name" value="D-ISOMER SPECIFIC 2-HYDROXYACID DEHYDROGENASE FAMILY PROTEIN (AFU_ORTHOLOGUE AFUA_6G10090)"/>
    <property type="match status" value="1"/>
</dbReference>
<dbReference type="Pfam" id="PF00389">
    <property type="entry name" value="2-Hacid_dh"/>
    <property type="match status" value="1"/>
</dbReference>
<feature type="domain" description="D-isomer specific 2-hydroxyacid dehydrogenase catalytic" evidence="5">
    <location>
        <begin position="33"/>
        <end position="321"/>
    </location>
</feature>
<keyword evidence="8" id="KW-1185">Reference proteome</keyword>
<evidence type="ECO:0000256" key="4">
    <source>
        <dbReference type="RuleBase" id="RU003719"/>
    </source>
</evidence>
<keyword evidence="2 4" id="KW-0560">Oxidoreductase</keyword>
<proteinExistence type="inferred from homology"/>
<feature type="domain" description="D-isomer specific 2-hydroxyacid dehydrogenase NAD-binding" evidence="6">
    <location>
        <begin position="116"/>
        <end position="290"/>
    </location>
</feature>
<dbReference type="SUPFAM" id="SSF52283">
    <property type="entry name" value="Formate/glycerate dehydrogenase catalytic domain-like"/>
    <property type="match status" value="1"/>
</dbReference>
<dbReference type="PANTHER" id="PTHR42789">
    <property type="entry name" value="D-ISOMER SPECIFIC 2-HYDROXYACID DEHYDROGENASE FAMILY PROTEIN (AFU_ORTHOLOGUE AFUA_6G10090)"/>
    <property type="match status" value="1"/>
</dbReference>
<dbReference type="PROSITE" id="PS00671">
    <property type="entry name" value="D_2_HYDROXYACID_DH_3"/>
    <property type="match status" value="1"/>
</dbReference>
<dbReference type="Proteomes" id="UP000295636">
    <property type="component" value="Unassembled WGS sequence"/>
</dbReference>
<comment type="similarity">
    <text evidence="1 4">Belongs to the D-isomer specific 2-hydroxyacid dehydrogenase family.</text>
</comment>
<evidence type="ECO:0000256" key="3">
    <source>
        <dbReference type="ARBA" id="ARBA00023027"/>
    </source>
</evidence>
<dbReference type="InterPro" id="IPR050857">
    <property type="entry name" value="D-2-hydroxyacid_DH"/>
</dbReference>
<name>A0A4R5KDH6_9BACL</name>
<evidence type="ECO:0000313" key="8">
    <source>
        <dbReference type="Proteomes" id="UP000295636"/>
    </source>
</evidence>
<dbReference type="EMBL" id="SMRT01000017">
    <property type="protein sequence ID" value="TDF93273.1"/>
    <property type="molecule type" value="Genomic_DNA"/>
</dbReference>
<accession>A0A4R5KDH6</accession>
<dbReference type="InterPro" id="IPR006139">
    <property type="entry name" value="D-isomer_2_OHA_DH_cat_dom"/>
</dbReference>
<dbReference type="InterPro" id="IPR036291">
    <property type="entry name" value="NAD(P)-bd_dom_sf"/>
</dbReference>
<dbReference type="CDD" id="cd12167">
    <property type="entry name" value="2-Hacid_dh_8"/>
    <property type="match status" value="1"/>
</dbReference>
<dbReference type="InterPro" id="IPR029753">
    <property type="entry name" value="D-isomer_DH_CS"/>
</dbReference>
<evidence type="ECO:0000313" key="7">
    <source>
        <dbReference type="EMBL" id="TDF93273.1"/>
    </source>
</evidence>
<dbReference type="RefSeq" id="WP_133234344.1">
    <property type="nucleotide sequence ID" value="NZ_SMRT01000017.1"/>
</dbReference>
<dbReference type="SUPFAM" id="SSF51735">
    <property type="entry name" value="NAD(P)-binding Rossmann-fold domains"/>
    <property type="match status" value="1"/>
</dbReference>
<dbReference type="Gene3D" id="3.40.50.720">
    <property type="entry name" value="NAD(P)-binding Rossmann-like Domain"/>
    <property type="match status" value="2"/>
</dbReference>
<dbReference type="GO" id="GO:0051287">
    <property type="term" value="F:NAD binding"/>
    <property type="evidence" value="ECO:0007669"/>
    <property type="project" value="InterPro"/>
</dbReference>
<sequence>MKTLVTVWKKELRDLLFGEDAVRKLTAVSEADWVEVGKPYEAEQLKRDIRRYDAVITSWGSPKLTADILAGAGQLKFIGHAAGTLIPYVDPAAFRSGIAVVNANTALARSTAELALTLMLNGAWEIGKYRDLLRSGSWGDNGNTVMGLFGQKVGIIGYGEVAREVIRLLSGFNTDIRLYSPYCTQQEADALGVRLVGLETVLSECRIVSLHDTLTESTRGMIGKRQLQLLQDGALLVNTARGPLIDEAALKEELASGRIYAALDVYHTEPLPPDDTLLQLPGVLCMPHIGAYSGYWKSQLAVMVIDDLARFVAGKPLLRQVTAERFERMTTK</sequence>
<evidence type="ECO:0000259" key="6">
    <source>
        <dbReference type="Pfam" id="PF02826"/>
    </source>
</evidence>
<dbReference type="GO" id="GO:0016616">
    <property type="term" value="F:oxidoreductase activity, acting on the CH-OH group of donors, NAD or NADP as acceptor"/>
    <property type="evidence" value="ECO:0007669"/>
    <property type="project" value="InterPro"/>
</dbReference>
<dbReference type="InterPro" id="IPR006140">
    <property type="entry name" value="D-isomer_DH_NAD-bd"/>
</dbReference>
<evidence type="ECO:0000259" key="5">
    <source>
        <dbReference type="Pfam" id="PF00389"/>
    </source>
</evidence>
<reference evidence="7 8" key="1">
    <citation type="submission" date="2019-03" db="EMBL/GenBank/DDBJ databases">
        <title>This is whole genome sequence of Paenibacillus sp MS74 strain.</title>
        <authorList>
            <person name="Trinh H.N."/>
        </authorList>
    </citation>
    <scope>NUCLEOTIDE SEQUENCE [LARGE SCALE GENOMIC DNA]</scope>
    <source>
        <strain evidence="7 8">MS74</strain>
    </source>
</reference>
<organism evidence="7 8">
    <name type="scientific">Paenibacillus piri</name>
    <dbReference type="NCBI Taxonomy" id="2547395"/>
    <lineage>
        <taxon>Bacteria</taxon>
        <taxon>Bacillati</taxon>
        <taxon>Bacillota</taxon>
        <taxon>Bacilli</taxon>
        <taxon>Bacillales</taxon>
        <taxon>Paenibacillaceae</taxon>
        <taxon>Paenibacillus</taxon>
    </lineage>
</organism>